<comment type="caution">
    <text evidence="4">The sequence shown here is derived from an EMBL/GenBank/DDBJ whole genome shotgun (WGS) entry which is preliminary data.</text>
</comment>
<dbReference type="GO" id="GO:0045335">
    <property type="term" value="C:phagocytic vesicle"/>
    <property type="evidence" value="ECO:0007669"/>
    <property type="project" value="TreeGrafter"/>
</dbReference>
<name>A0A177AS56_9BILA</name>
<dbReference type="InterPro" id="IPR027417">
    <property type="entry name" value="P-loop_NTPase"/>
</dbReference>
<evidence type="ECO:0000313" key="4">
    <source>
        <dbReference type="EMBL" id="OAF64352.1"/>
    </source>
</evidence>
<dbReference type="AlphaFoldDB" id="A0A177AS56"/>
<comment type="similarity">
    <text evidence="1">Belongs to the small GTPase superfamily. Rab family.</text>
</comment>
<dbReference type="GO" id="GO:0005770">
    <property type="term" value="C:late endosome"/>
    <property type="evidence" value="ECO:0007669"/>
    <property type="project" value="TreeGrafter"/>
</dbReference>
<dbReference type="GO" id="GO:0005525">
    <property type="term" value="F:GTP binding"/>
    <property type="evidence" value="ECO:0007669"/>
    <property type="project" value="UniProtKB-KW"/>
</dbReference>
<dbReference type="Proteomes" id="UP000078046">
    <property type="component" value="Unassembled WGS sequence"/>
</dbReference>
<keyword evidence="5" id="KW-1185">Reference proteome</keyword>
<dbReference type="SUPFAM" id="SSF52540">
    <property type="entry name" value="P-loop containing nucleoside triphosphate hydrolases"/>
    <property type="match status" value="1"/>
</dbReference>
<protein>
    <submittedName>
        <fullName evidence="4">Uncharacterized protein</fullName>
    </submittedName>
</protein>
<keyword evidence="3" id="KW-0342">GTP-binding</keyword>
<organism evidence="4 5">
    <name type="scientific">Intoshia linei</name>
    <dbReference type="NCBI Taxonomy" id="1819745"/>
    <lineage>
        <taxon>Eukaryota</taxon>
        <taxon>Metazoa</taxon>
        <taxon>Spiralia</taxon>
        <taxon>Lophotrochozoa</taxon>
        <taxon>Mesozoa</taxon>
        <taxon>Orthonectida</taxon>
        <taxon>Rhopaluridae</taxon>
        <taxon>Intoshia</taxon>
    </lineage>
</organism>
<evidence type="ECO:0000256" key="2">
    <source>
        <dbReference type="ARBA" id="ARBA00022741"/>
    </source>
</evidence>
<dbReference type="PANTHER" id="PTHR47981:SF20">
    <property type="entry name" value="RAS-RELATED PROTEIN RAB-7A"/>
    <property type="match status" value="1"/>
</dbReference>
<dbReference type="GO" id="GO:0003924">
    <property type="term" value="F:GTPase activity"/>
    <property type="evidence" value="ECO:0007669"/>
    <property type="project" value="InterPro"/>
</dbReference>
<evidence type="ECO:0000313" key="5">
    <source>
        <dbReference type="Proteomes" id="UP000078046"/>
    </source>
</evidence>
<gene>
    <name evidence="4" type="ORF">A3Q56_07941</name>
</gene>
<evidence type="ECO:0000256" key="1">
    <source>
        <dbReference type="ARBA" id="ARBA00006270"/>
    </source>
</evidence>
<dbReference type="Pfam" id="PF00071">
    <property type="entry name" value="Ras"/>
    <property type="match status" value="1"/>
</dbReference>
<accession>A0A177AS56</accession>
<proteinExistence type="inferred from homology"/>
<dbReference type="Gene3D" id="3.40.50.300">
    <property type="entry name" value="P-loop containing nucleotide triphosphate hydrolases"/>
    <property type="match status" value="1"/>
</dbReference>
<reference evidence="4 5" key="1">
    <citation type="submission" date="2016-04" db="EMBL/GenBank/DDBJ databases">
        <title>The genome of Intoshia linei affirms orthonectids as highly simplified spiralians.</title>
        <authorList>
            <person name="Mikhailov K.V."/>
            <person name="Slusarev G.S."/>
            <person name="Nikitin M.A."/>
            <person name="Logacheva M.D."/>
            <person name="Penin A."/>
            <person name="Aleoshin V."/>
            <person name="Panchin Y.V."/>
        </authorList>
    </citation>
    <scope>NUCLEOTIDE SEQUENCE [LARGE SCALE GENOMIC DNA]</scope>
    <source>
        <strain evidence="4">Intl2013</strain>
        <tissue evidence="4">Whole animal</tissue>
    </source>
</reference>
<dbReference type="EMBL" id="LWCA01001902">
    <property type="protein sequence ID" value="OAF64352.1"/>
    <property type="molecule type" value="Genomic_DNA"/>
</dbReference>
<sequence>MSTNVFSNNKNTCRCIYKIIVVGDSGVGKTSLTNRYVYGTFPVEPEATIGVDFREKSIFIENEQLKVILLT</sequence>
<evidence type="ECO:0000256" key="3">
    <source>
        <dbReference type="ARBA" id="ARBA00023134"/>
    </source>
</evidence>
<dbReference type="PANTHER" id="PTHR47981">
    <property type="entry name" value="RAB FAMILY"/>
    <property type="match status" value="1"/>
</dbReference>
<keyword evidence="2" id="KW-0547">Nucleotide-binding</keyword>
<dbReference type="OrthoDB" id="21470at2759"/>
<dbReference type="GO" id="GO:0090385">
    <property type="term" value="P:phagosome-lysosome fusion"/>
    <property type="evidence" value="ECO:0007669"/>
    <property type="project" value="TreeGrafter"/>
</dbReference>
<dbReference type="PRINTS" id="PR00449">
    <property type="entry name" value="RASTRNSFRMNG"/>
</dbReference>
<dbReference type="GO" id="GO:0005764">
    <property type="term" value="C:lysosome"/>
    <property type="evidence" value="ECO:0007669"/>
    <property type="project" value="TreeGrafter"/>
</dbReference>
<dbReference type="PROSITE" id="PS51419">
    <property type="entry name" value="RAB"/>
    <property type="match status" value="1"/>
</dbReference>
<dbReference type="InterPro" id="IPR001806">
    <property type="entry name" value="Small_GTPase"/>
</dbReference>